<evidence type="ECO:0000313" key="1">
    <source>
        <dbReference type="EMBL" id="GAY73718.1"/>
    </source>
</evidence>
<keyword evidence="2" id="KW-1185">Reference proteome</keyword>
<accession>A0A401FN83</accession>
<dbReference type="EMBL" id="BEXA01000003">
    <property type="protein sequence ID" value="GAY73718.1"/>
    <property type="molecule type" value="Genomic_DNA"/>
</dbReference>
<proteinExistence type="predicted"/>
<protein>
    <submittedName>
        <fullName evidence="1">Uncharacterized protein</fullName>
    </submittedName>
</protein>
<evidence type="ECO:0000313" key="2">
    <source>
        <dbReference type="Proteomes" id="UP000286974"/>
    </source>
</evidence>
<comment type="caution">
    <text evidence="1">The sequence shown here is derived from an EMBL/GenBank/DDBJ whole genome shotgun (WGS) entry which is preliminary data.</text>
</comment>
<gene>
    <name evidence="1" type="ORF">NBRC111893_1864</name>
</gene>
<organism evidence="1 2">
    <name type="scientific">Lentilactobacillus kosonis</name>
    <dbReference type="NCBI Taxonomy" id="2810561"/>
    <lineage>
        <taxon>Bacteria</taxon>
        <taxon>Bacillati</taxon>
        <taxon>Bacillota</taxon>
        <taxon>Bacilli</taxon>
        <taxon>Lactobacillales</taxon>
        <taxon>Lactobacillaceae</taxon>
        <taxon>Lentilactobacillus</taxon>
    </lineage>
</organism>
<name>A0A401FN83_9LACO</name>
<reference evidence="1 2" key="1">
    <citation type="submission" date="2017-11" db="EMBL/GenBank/DDBJ databases">
        <title>Draft Genome Sequence of Lactobacillus curieae NBRC 111893 isolated from Koso, a Japanese sugar-Vegetable Fermented Beverage.</title>
        <authorList>
            <person name="Chiou T.Y."/>
            <person name="Oshima K."/>
            <person name="Suda W."/>
            <person name="Hattori M."/>
            <person name="Takahashi T."/>
        </authorList>
    </citation>
    <scope>NUCLEOTIDE SEQUENCE [LARGE SCALE GENOMIC DNA]</scope>
    <source>
        <strain evidence="1 2">NBRC111893</strain>
    </source>
</reference>
<dbReference type="AlphaFoldDB" id="A0A401FN83"/>
<dbReference type="STRING" id="1138822.PL11_004660"/>
<sequence length="52" mass="6026">MMINRSLMTLKVPTIQARIQAQKMISDNVDQGITPYYLKKETLSRLSGIHYE</sequence>
<dbReference type="RefSeq" id="WP_225417664.1">
    <property type="nucleotide sequence ID" value="NZ_BEXA01000003.1"/>
</dbReference>
<dbReference type="Proteomes" id="UP000286974">
    <property type="component" value="Unassembled WGS sequence"/>
</dbReference>